<feature type="transmembrane region" description="Helical" evidence="6">
    <location>
        <begin position="48"/>
        <end position="70"/>
    </location>
</feature>
<keyword evidence="4 6" id="KW-0472">Membrane</keyword>
<feature type="transmembrane region" description="Helical" evidence="6">
    <location>
        <begin position="271"/>
        <end position="289"/>
    </location>
</feature>
<feature type="region of interest" description="Disordered" evidence="5">
    <location>
        <begin position="155"/>
        <end position="261"/>
    </location>
</feature>
<protein>
    <submittedName>
        <fullName evidence="7">Plastidal glycolate/glycerate translocator 1, chloroplastic</fullName>
    </submittedName>
</protein>
<accession>A0A0L0N593</accession>
<evidence type="ECO:0000313" key="8">
    <source>
        <dbReference type="Proteomes" id="UP000036947"/>
    </source>
</evidence>
<feature type="transmembrane region" description="Helical" evidence="6">
    <location>
        <begin position="429"/>
        <end position="447"/>
    </location>
</feature>
<evidence type="ECO:0000256" key="5">
    <source>
        <dbReference type="SAM" id="MobiDB-lite"/>
    </source>
</evidence>
<dbReference type="InterPro" id="IPR007300">
    <property type="entry name" value="CidB/LrgB"/>
</dbReference>
<feature type="compositionally biased region" description="Pro residues" evidence="5">
    <location>
        <begin position="219"/>
        <end position="234"/>
    </location>
</feature>
<comment type="caution">
    <text evidence="7">The sequence shown here is derived from an EMBL/GenBank/DDBJ whole genome shotgun (WGS) entry which is preliminary data.</text>
</comment>
<feature type="transmembrane region" description="Helical" evidence="6">
    <location>
        <begin position="368"/>
        <end position="388"/>
    </location>
</feature>
<keyword evidence="3 6" id="KW-1133">Transmembrane helix</keyword>
<dbReference type="PANTHER" id="PTHR30249">
    <property type="entry name" value="PUTATIVE SEROTONIN TRANSPORTER"/>
    <property type="match status" value="1"/>
</dbReference>
<evidence type="ECO:0000256" key="2">
    <source>
        <dbReference type="ARBA" id="ARBA00022692"/>
    </source>
</evidence>
<organism evidence="7 8">
    <name type="scientific">Tolypocladium ophioglossoides (strain CBS 100239)</name>
    <name type="common">Snaketongue truffleclub</name>
    <name type="synonym">Elaphocordyceps ophioglossoides</name>
    <dbReference type="NCBI Taxonomy" id="1163406"/>
    <lineage>
        <taxon>Eukaryota</taxon>
        <taxon>Fungi</taxon>
        <taxon>Dikarya</taxon>
        <taxon>Ascomycota</taxon>
        <taxon>Pezizomycotina</taxon>
        <taxon>Sordariomycetes</taxon>
        <taxon>Hypocreomycetidae</taxon>
        <taxon>Hypocreales</taxon>
        <taxon>Ophiocordycipitaceae</taxon>
        <taxon>Tolypocladium</taxon>
    </lineage>
</organism>
<name>A0A0L0N593_TOLOC</name>
<feature type="transmembrane region" description="Helical" evidence="6">
    <location>
        <begin position="490"/>
        <end position="512"/>
    </location>
</feature>
<keyword evidence="8" id="KW-1185">Reference proteome</keyword>
<evidence type="ECO:0000256" key="4">
    <source>
        <dbReference type="ARBA" id="ARBA00023136"/>
    </source>
</evidence>
<feature type="transmembrane region" description="Helical" evidence="6">
    <location>
        <begin position="82"/>
        <end position="104"/>
    </location>
</feature>
<evidence type="ECO:0000256" key="3">
    <source>
        <dbReference type="ARBA" id="ARBA00022989"/>
    </source>
</evidence>
<feature type="transmembrane region" description="Helical" evidence="6">
    <location>
        <begin position="21"/>
        <end position="42"/>
    </location>
</feature>
<dbReference type="PROSITE" id="PS51257">
    <property type="entry name" value="PROKAR_LIPOPROTEIN"/>
    <property type="match status" value="1"/>
</dbReference>
<dbReference type="PANTHER" id="PTHR30249:SF0">
    <property type="entry name" value="PLASTIDAL GLYCOLATE_GLYCERATE TRANSLOCATOR 1, CHLOROPLASTIC"/>
    <property type="match status" value="1"/>
</dbReference>
<evidence type="ECO:0000256" key="6">
    <source>
        <dbReference type="SAM" id="Phobius"/>
    </source>
</evidence>
<feature type="compositionally biased region" description="Low complexity" evidence="5">
    <location>
        <begin position="189"/>
        <end position="218"/>
    </location>
</feature>
<proteinExistence type="predicted"/>
<evidence type="ECO:0000256" key="1">
    <source>
        <dbReference type="ARBA" id="ARBA00004141"/>
    </source>
</evidence>
<keyword evidence="2 6" id="KW-0812">Transmembrane</keyword>
<sequence>MAMDWRTYTAAARAGSLLRAWVLAPAGVTAMLLACFGVDALFGRLAVAFPASVACLVLLFGALLGCEAVVGARATRRLVGAVDVPAGWALRWINVFFTPAFVMLPLSPPIGVVEVFTVMAVFVVGFLVMMALAAYLTRGLQLVLGLPKRADAQRAEELRDDGGGGDGGGGRDVVLGHVSAGPSRAPSISPAALSTTPLSTTPLSTTPLSTTPLATTPLAPTPLAPGAPQSPPPLRLQQHRDAADDTGPGGATPPPPPARARRWAARLTRHLDAAIFAAVLLAAGLPVYFATGYAMPMQLSASVLCYFAAMGVPAAWRQYLHPVLVCSLLTVLVIWPLAEIRGDGLAAALRAIVSLALPMFQHRRELRAHFVAIAAPSVLIAVGSLLAYPPLCSAVAIAPERSLAFASRSLTLALATPATRNLGGDVNTVAALAIVSGILGVLVGQRLMTWMRIPEDDYVTRGVTLGVNSSAIATALLLRTDPRAAALSSLSMGLFGTVTVLFTSIPPIAAFIRSLVGL</sequence>
<dbReference type="Proteomes" id="UP000036947">
    <property type="component" value="Unassembled WGS sequence"/>
</dbReference>
<dbReference type="GO" id="GO:0016020">
    <property type="term" value="C:membrane"/>
    <property type="evidence" value="ECO:0007669"/>
    <property type="project" value="UniProtKB-SubCell"/>
</dbReference>
<dbReference type="AlphaFoldDB" id="A0A0L0N593"/>
<feature type="transmembrane region" description="Helical" evidence="6">
    <location>
        <begin position="319"/>
        <end position="338"/>
    </location>
</feature>
<dbReference type="Pfam" id="PF04172">
    <property type="entry name" value="LrgB"/>
    <property type="match status" value="1"/>
</dbReference>
<reference evidence="7 8" key="1">
    <citation type="journal article" date="2015" name="BMC Genomics">
        <title>The genome of the truffle-parasite Tolypocladium ophioglossoides and the evolution of antifungal peptaibiotics.</title>
        <authorList>
            <person name="Quandt C.A."/>
            <person name="Bushley K.E."/>
            <person name="Spatafora J.W."/>
        </authorList>
    </citation>
    <scope>NUCLEOTIDE SEQUENCE [LARGE SCALE GENOMIC DNA]</scope>
    <source>
        <strain evidence="7 8">CBS 100239</strain>
    </source>
</reference>
<gene>
    <name evidence="7" type="ORF">TOPH_05996</name>
</gene>
<feature type="transmembrane region" description="Helical" evidence="6">
    <location>
        <begin position="116"/>
        <end position="136"/>
    </location>
</feature>
<evidence type="ECO:0000313" key="7">
    <source>
        <dbReference type="EMBL" id="KND89288.1"/>
    </source>
</evidence>
<comment type="subcellular location">
    <subcellularLocation>
        <location evidence="1">Membrane</location>
        <topology evidence="1">Multi-pass membrane protein</topology>
    </subcellularLocation>
</comment>
<dbReference type="OrthoDB" id="2502820at2759"/>
<dbReference type="EMBL" id="LFRF01000019">
    <property type="protein sequence ID" value="KND89288.1"/>
    <property type="molecule type" value="Genomic_DNA"/>
</dbReference>